<dbReference type="Proteomes" id="UP001595823">
    <property type="component" value="Unassembled WGS sequence"/>
</dbReference>
<evidence type="ECO:0000259" key="3">
    <source>
        <dbReference type="Pfam" id="PF07995"/>
    </source>
</evidence>
<dbReference type="InterPro" id="IPR011042">
    <property type="entry name" value="6-blade_b-propeller_TolB-like"/>
</dbReference>
<dbReference type="SUPFAM" id="SSF50952">
    <property type="entry name" value="Soluble quinoprotein glucose dehydrogenase"/>
    <property type="match status" value="1"/>
</dbReference>
<reference evidence="5" key="1">
    <citation type="journal article" date="2019" name="Int. J. Syst. Evol. Microbiol.">
        <title>The Global Catalogue of Microorganisms (GCM) 10K type strain sequencing project: providing services to taxonomists for standard genome sequencing and annotation.</title>
        <authorList>
            <consortium name="The Broad Institute Genomics Platform"/>
            <consortium name="The Broad Institute Genome Sequencing Center for Infectious Disease"/>
            <person name="Wu L."/>
            <person name="Ma J."/>
        </authorList>
    </citation>
    <scope>NUCLEOTIDE SEQUENCE [LARGE SCALE GENOMIC DNA]</scope>
    <source>
        <strain evidence="5">IBRC-M 10908</strain>
    </source>
</reference>
<name>A0ABV8TVK5_9ACTN</name>
<organism evidence="4 5">
    <name type="scientific">Salininema proteolyticum</name>
    <dbReference type="NCBI Taxonomy" id="1607685"/>
    <lineage>
        <taxon>Bacteria</taxon>
        <taxon>Bacillati</taxon>
        <taxon>Actinomycetota</taxon>
        <taxon>Actinomycetes</taxon>
        <taxon>Glycomycetales</taxon>
        <taxon>Glycomycetaceae</taxon>
        <taxon>Salininema</taxon>
    </lineage>
</organism>
<dbReference type="Gene3D" id="2.120.10.30">
    <property type="entry name" value="TolB, C-terminal domain"/>
    <property type="match status" value="1"/>
</dbReference>
<evidence type="ECO:0000313" key="5">
    <source>
        <dbReference type="Proteomes" id="UP001595823"/>
    </source>
</evidence>
<dbReference type="RefSeq" id="WP_380618277.1">
    <property type="nucleotide sequence ID" value="NZ_JBHSDK010000005.1"/>
</dbReference>
<feature type="domain" description="Glucose/Sorbosone dehydrogenase" evidence="3">
    <location>
        <begin position="58"/>
        <end position="353"/>
    </location>
</feature>
<keyword evidence="2" id="KW-0732">Signal</keyword>
<gene>
    <name evidence="4" type="ORF">ACFPET_04735</name>
</gene>
<dbReference type="EMBL" id="JBHSDK010000005">
    <property type="protein sequence ID" value="MFC4334502.1"/>
    <property type="molecule type" value="Genomic_DNA"/>
</dbReference>
<evidence type="ECO:0000313" key="4">
    <source>
        <dbReference type="EMBL" id="MFC4334502.1"/>
    </source>
</evidence>
<proteinExistence type="predicted"/>
<comment type="caution">
    <text evidence="4">The sequence shown here is derived from an EMBL/GenBank/DDBJ whole genome shotgun (WGS) entry which is preliminary data.</text>
</comment>
<dbReference type="PANTHER" id="PTHR19328:SF13">
    <property type="entry name" value="HIPL1 PROTEIN"/>
    <property type="match status" value="1"/>
</dbReference>
<feature type="signal peptide" evidence="2">
    <location>
        <begin position="1"/>
        <end position="29"/>
    </location>
</feature>
<feature type="chain" id="PRO_5046752615" evidence="2">
    <location>
        <begin position="30"/>
        <end position="388"/>
    </location>
</feature>
<evidence type="ECO:0000256" key="1">
    <source>
        <dbReference type="SAM" id="MobiDB-lite"/>
    </source>
</evidence>
<dbReference type="InterPro" id="IPR012938">
    <property type="entry name" value="Glc/Sorbosone_DH"/>
</dbReference>
<protein>
    <submittedName>
        <fullName evidence="4">PQQ-dependent sugar dehydrogenase</fullName>
    </submittedName>
</protein>
<accession>A0ABV8TVK5</accession>
<keyword evidence="5" id="KW-1185">Reference proteome</keyword>
<feature type="region of interest" description="Disordered" evidence="1">
    <location>
        <begin position="21"/>
        <end position="43"/>
    </location>
</feature>
<sequence length="388" mass="41451">MRRALLTASATSVLMLASCSFGSPPPPEAGQPPKLPTPSGDPELEASAMIAEAAVGVDQPWDMDFLPDGTALFTERESARLMSIPFNEEDNTTGDPAEELAVEDVATEGTQGLLGLAVSPDFEDDETVFLYYSTDSDNRVAAWEYGSGDQPEPILTGIPTGVQLNGGALEFDEEGLLWVGTGDASYLSEAQAEDSLGGKILRVTTDGEPAPGNPDPDSPVYSSGHRSVNAIAFRESDSEPVAIDSSPNVDDYVVQVRAGANYGWPRLEEEFDSDSYSPPIGRREPQIGECSGSVFLGELLASTCLRGQRLWLAEPNASGSELEDVTELFMNEFGQLRSIAMGPDGLLWVGTYNRGDQCNSEVGCYPQEEDDRILRISLPGHTSGIGLT</sequence>
<dbReference type="InterPro" id="IPR011041">
    <property type="entry name" value="Quinoprot_gluc/sorb_DH_b-prop"/>
</dbReference>
<evidence type="ECO:0000256" key="2">
    <source>
        <dbReference type="SAM" id="SignalP"/>
    </source>
</evidence>
<dbReference type="Pfam" id="PF07995">
    <property type="entry name" value="GSDH"/>
    <property type="match status" value="1"/>
</dbReference>
<feature type="compositionally biased region" description="Pro residues" evidence="1">
    <location>
        <begin position="23"/>
        <end position="36"/>
    </location>
</feature>
<dbReference type="PROSITE" id="PS51257">
    <property type="entry name" value="PROKAR_LIPOPROTEIN"/>
    <property type="match status" value="1"/>
</dbReference>
<dbReference type="PANTHER" id="PTHR19328">
    <property type="entry name" value="HEDGEHOG-INTERACTING PROTEIN"/>
    <property type="match status" value="1"/>
</dbReference>